<evidence type="ECO:0000256" key="6">
    <source>
        <dbReference type="ARBA" id="ARBA00023015"/>
    </source>
</evidence>
<reference evidence="15" key="1">
    <citation type="submission" date="2022-01" db="EMBL/GenBank/DDBJ databases">
        <authorList>
            <person name="King R."/>
        </authorList>
    </citation>
    <scope>NUCLEOTIDE SEQUENCE</scope>
</reference>
<gene>
    <name evidence="15" type="ORF">NEZAVI_LOCUS9863</name>
</gene>
<dbReference type="PANTHER" id="PTHR11447">
    <property type="entry name" value="CELLULAR TUMOR ANTIGEN P53"/>
    <property type="match status" value="1"/>
</dbReference>
<organism evidence="15 16">
    <name type="scientific">Nezara viridula</name>
    <name type="common">Southern green stink bug</name>
    <name type="synonym">Cimex viridulus</name>
    <dbReference type="NCBI Taxonomy" id="85310"/>
    <lineage>
        <taxon>Eukaryota</taxon>
        <taxon>Metazoa</taxon>
        <taxon>Ecdysozoa</taxon>
        <taxon>Arthropoda</taxon>
        <taxon>Hexapoda</taxon>
        <taxon>Insecta</taxon>
        <taxon>Pterygota</taxon>
        <taxon>Neoptera</taxon>
        <taxon>Paraneoptera</taxon>
        <taxon>Hemiptera</taxon>
        <taxon>Heteroptera</taxon>
        <taxon>Panheteroptera</taxon>
        <taxon>Pentatomomorpha</taxon>
        <taxon>Pentatomoidea</taxon>
        <taxon>Pentatomidae</taxon>
        <taxon>Pentatominae</taxon>
        <taxon>Nezara</taxon>
    </lineage>
</organism>
<evidence type="ECO:0000256" key="12">
    <source>
        <dbReference type="PIRSR" id="PIRSR602117-2"/>
    </source>
</evidence>
<evidence type="ECO:0000256" key="5">
    <source>
        <dbReference type="ARBA" id="ARBA00022833"/>
    </source>
</evidence>
<keyword evidence="8" id="KW-0010">Activator</keyword>
<keyword evidence="7" id="KW-0238">DNA-binding</keyword>
<dbReference type="GO" id="GO:0046872">
    <property type="term" value="F:metal ion binding"/>
    <property type="evidence" value="ECO:0007669"/>
    <property type="project" value="UniProtKB-KW"/>
</dbReference>
<dbReference type="PANTHER" id="PTHR11447:SF16">
    <property type="entry name" value="P53 PROTEIN LONG FORM VARIANT 1"/>
    <property type="match status" value="1"/>
</dbReference>
<feature type="site" description="Interaction with DNA" evidence="12">
    <location>
        <position position="46"/>
    </location>
</feature>
<feature type="domain" description="p53 DNA-binding" evidence="14">
    <location>
        <begin position="27"/>
        <end position="223"/>
    </location>
</feature>
<dbReference type="SUPFAM" id="SSF49417">
    <property type="entry name" value="p53-like transcription factors"/>
    <property type="match status" value="1"/>
</dbReference>
<comment type="similarity">
    <text evidence="2">Belongs to the p53 family.</text>
</comment>
<dbReference type="Proteomes" id="UP001152798">
    <property type="component" value="Chromosome 4"/>
</dbReference>
<feature type="binding site" evidence="11">
    <location>
        <position position="177"/>
    </location>
    <ligand>
        <name>Zn(2+)</name>
        <dbReference type="ChEBI" id="CHEBI:29105"/>
    </ligand>
</feature>
<dbReference type="CDD" id="cd08367">
    <property type="entry name" value="P53"/>
    <property type="match status" value="1"/>
</dbReference>
<evidence type="ECO:0000256" key="8">
    <source>
        <dbReference type="ARBA" id="ARBA00023159"/>
    </source>
</evidence>
<dbReference type="InterPro" id="IPR012346">
    <property type="entry name" value="p53/RUNT-type_TF_DNA-bd_sf"/>
</dbReference>
<dbReference type="InterPro" id="IPR002117">
    <property type="entry name" value="p53_tumour_suppressor"/>
</dbReference>
<dbReference type="Pfam" id="PF00870">
    <property type="entry name" value="P53"/>
    <property type="match status" value="1"/>
</dbReference>
<evidence type="ECO:0000256" key="2">
    <source>
        <dbReference type="ARBA" id="ARBA00006167"/>
    </source>
</evidence>
<dbReference type="InterPro" id="IPR011615">
    <property type="entry name" value="p53_DNA-bd"/>
</dbReference>
<feature type="binding site" evidence="11">
    <location>
        <position position="100"/>
    </location>
    <ligand>
        <name>Zn(2+)</name>
        <dbReference type="ChEBI" id="CHEBI:29105"/>
    </ligand>
</feature>
<protein>
    <recommendedName>
        <fullName evidence="14">p53 DNA-binding domain-containing protein</fullName>
    </recommendedName>
</protein>
<dbReference type="EMBL" id="OV725080">
    <property type="protein sequence ID" value="CAH1400675.1"/>
    <property type="molecule type" value="Genomic_DNA"/>
</dbReference>
<dbReference type="AlphaFoldDB" id="A0A9P0MQ58"/>
<evidence type="ECO:0000256" key="7">
    <source>
        <dbReference type="ARBA" id="ARBA00023125"/>
    </source>
</evidence>
<dbReference type="GO" id="GO:0005634">
    <property type="term" value="C:nucleus"/>
    <property type="evidence" value="ECO:0007669"/>
    <property type="project" value="UniProtKB-SubCell"/>
</dbReference>
<feature type="binding site" evidence="11">
    <location>
        <position position="103"/>
    </location>
    <ligand>
        <name>Zn(2+)</name>
        <dbReference type="ChEBI" id="CHEBI:29105"/>
    </ligand>
</feature>
<sequence>MDSIKLKYECDSTERKIYPLDFLPSLEDYPGYYDFSVDINQSQQGKSSCFFSKVLKQVFIDMNKMLLINFQLSGDVTGLFIRALPVYASPDFSGIPVTRCTVHSVESDPKGKAHSSGFCNCSKYENVGHVIRSQSSDAQYYYDDLSRRHSVLVPLRKLQVGSHSFPIGYYFTCKTSCPGGMQRRPINIIFTLETACGDVIGRRVLGVRICSCPKRDMERLEKDYPKGKKRNYEQPSKKIKYSPSCSYSTDESDTCFTKLSEEMNDLSKILLEFNEKVISLSQIVNLL</sequence>
<evidence type="ECO:0000256" key="10">
    <source>
        <dbReference type="ARBA" id="ARBA00023242"/>
    </source>
</evidence>
<dbReference type="Gene3D" id="2.60.40.720">
    <property type="match status" value="1"/>
</dbReference>
<evidence type="ECO:0000256" key="11">
    <source>
        <dbReference type="PIRSR" id="PIRSR602117-1"/>
    </source>
</evidence>
<keyword evidence="5 11" id="KW-0862">Zinc</keyword>
<evidence type="ECO:0000256" key="3">
    <source>
        <dbReference type="ARBA" id="ARBA00022703"/>
    </source>
</evidence>
<evidence type="ECO:0000256" key="1">
    <source>
        <dbReference type="ARBA" id="ARBA00004123"/>
    </source>
</evidence>
<dbReference type="GO" id="GO:0000978">
    <property type="term" value="F:RNA polymerase II cis-regulatory region sequence-specific DNA binding"/>
    <property type="evidence" value="ECO:0007669"/>
    <property type="project" value="TreeGrafter"/>
</dbReference>
<evidence type="ECO:0000313" key="16">
    <source>
        <dbReference type="Proteomes" id="UP001152798"/>
    </source>
</evidence>
<keyword evidence="3" id="KW-0053">Apoptosis</keyword>
<keyword evidence="9" id="KW-0804">Transcription</keyword>
<dbReference type="GO" id="GO:0000981">
    <property type="term" value="F:DNA-binding transcription factor activity, RNA polymerase II-specific"/>
    <property type="evidence" value="ECO:0007669"/>
    <property type="project" value="TreeGrafter"/>
</dbReference>
<dbReference type="OrthoDB" id="5915660at2759"/>
<keyword evidence="4 11" id="KW-0479">Metal-binding</keyword>
<keyword evidence="16" id="KW-1185">Reference proteome</keyword>
<evidence type="ECO:0000256" key="4">
    <source>
        <dbReference type="ARBA" id="ARBA00022723"/>
    </source>
</evidence>
<evidence type="ECO:0000256" key="9">
    <source>
        <dbReference type="ARBA" id="ARBA00023163"/>
    </source>
</evidence>
<accession>A0A9P0MQ58</accession>
<feature type="binding site" evidence="11">
    <location>
        <position position="173"/>
    </location>
    <ligand>
        <name>Zn(2+)</name>
        <dbReference type="ChEBI" id="CHEBI:29105"/>
    </ligand>
</feature>
<comment type="cofactor">
    <cofactor evidence="11">
        <name>Zn(2+)</name>
        <dbReference type="ChEBI" id="CHEBI:29105"/>
    </cofactor>
    <text evidence="11">Binds 1 zinc ion per subunit.</text>
</comment>
<proteinExistence type="inferred from homology"/>
<feature type="cross-link" description="Glycyl lysine isopeptide (Lys-Gly) (interchain with G-Cter in ubiquitin)" evidence="13">
    <location>
        <position position="226"/>
    </location>
</feature>
<evidence type="ECO:0000313" key="15">
    <source>
        <dbReference type="EMBL" id="CAH1400675.1"/>
    </source>
</evidence>
<name>A0A9P0MQ58_NEZVI</name>
<dbReference type="InterPro" id="IPR008967">
    <property type="entry name" value="p53-like_TF_DNA-bd_sf"/>
</dbReference>
<keyword evidence="6" id="KW-0805">Transcription regulation</keyword>
<dbReference type="GO" id="GO:0006915">
    <property type="term" value="P:apoptotic process"/>
    <property type="evidence" value="ECO:0007669"/>
    <property type="project" value="UniProtKB-KW"/>
</dbReference>
<keyword evidence="10" id="KW-0539">Nucleus</keyword>
<evidence type="ECO:0000256" key="13">
    <source>
        <dbReference type="PIRSR" id="PIRSR602117-3"/>
    </source>
</evidence>
<comment type="subcellular location">
    <subcellularLocation>
        <location evidence="1">Nucleus</location>
    </subcellularLocation>
</comment>
<evidence type="ECO:0000259" key="14">
    <source>
        <dbReference type="Pfam" id="PF00870"/>
    </source>
</evidence>